<proteinExistence type="predicted"/>
<dbReference type="AlphaFoldDB" id="A0A6B0RGF4"/>
<reference evidence="1" key="1">
    <citation type="submission" date="2019-10" db="EMBL/GenBank/DDBJ databases">
        <title>The sequence and de novo assembly of the wild yak genome.</title>
        <authorList>
            <person name="Liu Y."/>
        </authorList>
    </citation>
    <scope>NUCLEOTIDE SEQUENCE [LARGE SCALE GENOMIC DNA]</scope>
    <source>
        <strain evidence="1">WY2019</strain>
    </source>
</reference>
<protein>
    <submittedName>
        <fullName evidence="1">Uncharacterized protein</fullName>
    </submittedName>
</protein>
<accession>A0A6B0RGF4</accession>
<name>A0A6B0RGF4_9CETA</name>
<sequence>MNKSTLCPKTWEGTKMLAGLKTQSPGKFFQTNDYVSSSRKQNLHVLLPTVLSLRRSPQPLPWVLLVMFQSSGLDYVLTISSDSTVNQGGNLA</sequence>
<evidence type="ECO:0000313" key="1">
    <source>
        <dbReference type="EMBL" id="MXQ88492.1"/>
    </source>
</evidence>
<keyword evidence="2" id="KW-1185">Reference proteome</keyword>
<organism evidence="1 2">
    <name type="scientific">Bos mutus</name>
    <name type="common">wild yak</name>
    <dbReference type="NCBI Taxonomy" id="72004"/>
    <lineage>
        <taxon>Eukaryota</taxon>
        <taxon>Metazoa</taxon>
        <taxon>Chordata</taxon>
        <taxon>Craniata</taxon>
        <taxon>Vertebrata</taxon>
        <taxon>Euteleostomi</taxon>
        <taxon>Mammalia</taxon>
        <taxon>Eutheria</taxon>
        <taxon>Laurasiatheria</taxon>
        <taxon>Artiodactyla</taxon>
        <taxon>Ruminantia</taxon>
        <taxon>Pecora</taxon>
        <taxon>Bovidae</taxon>
        <taxon>Bovinae</taxon>
        <taxon>Bos</taxon>
    </lineage>
</organism>
<dbReference type="EMBL" id="VBQZ03000046">
    <property type="protein sequence ID" value="MXQ88492.1"/>
    <property type="molecule type" value="Genomic_DNA"/>
</dbReference>
<evidence type="ECO:0000313" key="2">
    <source>
        <dbReference type="Proteomes" id="UP000322234"/>
    </source>
</evidence>
<dbReference type="Proteomes" id="UP000322234">
    <property type="component" value="Unassembled WGS sequence"/>
</dbReference>
<gene>
    <name evidence="1" type="ORF">E5288_WYG006749</name>
</gene>
<comment type="caution">
    <text evidence="1">The sequence shown here is derived from an EMBL/GenBank/DDBJ whole genome shotgun (WGS) entry which is preliminary data.</text>
</comment>